<evidence type="ECO:0000256" key="1">
    <source>
        <dbReference type="SAM" id="MobiDB-lite"/>
    </source>
</evidence>
<keyword evidence="3" id="KW-1185">Reference proteome</keyword>
<name>A0A0C2X6F4_AMAMK</name>
<dbReference type="HOGENOM" id="CLU_879894_0_0_1"/>
<organism evidence="2 3">
    <name type="scientific">Amanita muscaria (strain Koide BX008)</name>
    <dbReference type="NCBI Taxonomy" id="946122"/>
    <lineage>
        <taxon>Eukaryota</taxon>
        <taxon>Fungi</taxon>
        <taxon>Dikarya</taxon>
        <taxon>Basidiomycota</taxon>
        <taxon>Agaricomycotina</taxon>
        <taxon>Agaricomycetes</taxon>
        <taxon>Agaricomycetidae</taxon>
        <taxon>Agaricales</taxon>
        <taxon>Pluteineae</taxon>
        <taxon>Amanitaceae</taxon>
        <taxon>Amanita</taxon>
    </lineage>
</organism>
<dbReference type="OrthoDB" id="3204900at2759"/>
<accession>A0A0C2X6F4</accession>
<feature type="compositionally biased region" description="Polar residues" evidence="1">
    <location>
        <begin position="61"/>
        <end position="73"/>
    </location>
</feature>
<sequence length="316" mass="34673">MSPNPKFKFAAERRQREKEKTGFSKTNDKKKSVDLETYKNEEGIVEEGIVDNNGVVSPEMGNSSAISRNNSNTRCHRRKSRDVSGLLPLSSSALDECPASPILDLNSNSAPLLSGLSQQTKSRSTLSPSLISLPIPGSTTKKSRRHSLVGTFAPVSTIPMLIPGACGSSGEISSPSHPMRTELENEARRASTCQHQQVQQAQQTEQHPPSSWMGKKWDKWTQKRASGLLSDVSQTLACAFSLSTTNSTTQPTPHSTLSILDQDDDFVSSTTMDEPMKPTTVVVSPRTADIGDMLCQSQGRKLRTKVQNEDELEWNW</sequence>
<dbReference type="EMBL" id="KN818246">
    <property type="protein sequence ID" value="KIL64866.1"/>
    <property type="molecule type" value="Genomic_DNA"/>
</dbReference>
<evidence type="ECO:0000313" key="3">
    <source>
        <dbReference type="Proteomes" id="UP000054549"/>
    </source>
</evidence>
<evidence type="ECO:0000313" key="2">
    <source>
        <dbReference type="EMBL" id="KIL64866.1"/>
    </source>
</evidence>
<feature type="compositionally biased region" description="Low complexity" evidence="1">
    <location>
        <begin position="194"/>
        <end position="206"/>
    </location>
</feature>
<dbReference type="InParanoid" id="A0A0C2X6F4"/>
<feature type="compositionally biased region" description="Basic and acidic residues" evidence="1">
    <location>
        <begin position="9"/>
        <end position="31"/>
    </location>
</feature>
<protein>
    <submittedName>
        <fullName evidence="2">Uncharacterized protein</fullName>
    </submittedName>
</protein>
<feature type="region of interest" description="Disordered" evidence="1">
    <location>
        <begin position="166"/>
        <end position="215"/>
    </location>
</feature>
<feature type="region of interest" description="Disordered" evidence="1">
    <location>
        <begin position="119"/>
        <end position="145"/>
    </location>
</feature>
<feature type="compositionally biased region" description="Low complexity" evidence="1">
    <location>
        <begin position="126"/>
        <end position="136"/>
    </location>
</feature>
<dbReference type="AlphaFoldDB" id="A0A0C2X6F4"/>
<gene>
    <name evidence="2" type="ORF">M378DRAFT_178618</name>
</gene>
<proteinExistence type="predicted"/>
<feature type="compositionally biased region" description="Basic and acidic residues" evidence="1">
    <location>
        <begin position="179"/>
        <end position="189"/>
    </location>
</feature>
<dbReference type="Proteomes" id="UP000054549">
    <property type="component" value="Unassembled WGS sequence"/>
</dbReference>
<feature type="region of interest" description="Disordered" evidence="1">
    <location>
        <begin position="61"/>
        <end position="83"/>
    </location>
</feature>
<feature type="region of interest" description="Disordered" evidence="1">
    <location>
        <begin position="1"/>
        <end position="31"/>
    </location>
</feature>
<reference evidence="2 3" key="1">
    <citation type="submission" date="2014-04" db="EMBL/GenBank/DDBJ databases">
        <title>Evolutionary Origins and Diversification of the Mycorrhizal Mutualists.</title>
        <authorList>
            <consortium name="DOE Joint Genome Institute"/>
            <consortium name="Mycorrhizal Genomics Consortium"/>
            <person name="Kohler A."/>
            <person name="Kuo A."/>
            <person name="Nagy L.G."/>
            <person name="Floudas D."/>
            <person name="Copeland A."/>
            <person name="Barry K.W."/>
            <person name="Cichocki N."/>
            <person name="Veneault-Fourrey C."/>
            <person name="LaButti K."/>
            <person name="Lindquist E.A."/>
            <person name="Lipzen A."/>
            <person name="Lundell T."/>
            <person name="Morin E."/>
            <person name="Murat C."/>
            <person name="Riley R."/>
            <person name="Ohm R."/>
            <person name="Sun H."/>
            <person name="Tunlid A."/>
            <person name="Henrissat B."/>
            <person name="Grigoriev I.V."/>
            <person name="Hibbett D.S."/>
            <person name="Martin F."/>
        </authorList>
    </citation>
    <scope>NUCLEOTIDE SEQUENCE [LARGE SCALE GENOMIC DNA]</scope>
    <source>
        <strain evidence="2 3">Koide BX008</strain>
    </source>
</reference>